<evidence type="ECO:0000313" key="1">
    <source>
        <dbReference type="EMBL" id="GEK45046.1"/>
    </source>
</evidence>
<protein>
    <submittedName>
        <fullName evidence="3">Uncharacterized protein</fullName>
    </submittedName>
</protein>
<dbReference type="EMBL" id="BJUJ01000074">
    <property type="protein sequence ID" value="GEK45046.1"/>
    <property type="molecule type" value="Genomic_DNA"/>
</dbReference>
<dbReference type="AlphaFoldDB" id="A0A4V1A593"/>
<evidence type="ECO:0000313" key="3">
    <source>
        <dbReference type="EMBL" id="MDH0655993.1"/>
    </source>
</evidence>
<dbReference type="RefSeq" id="WP_078390218.1">
    <property type="nucleotide sequence ID" value="NZ_BJUJ01000074.1"/>
</dbReference>
<comment type="caution">
    <text evidence="3">The sequence shown here is derived from an EMBL/GenBank/DDBJ whole genome shotgun (WGS) entry which is preliminary data.</text>
</comment>
<dbReference type="EMBL" id="JAOECG010000021">
    <property type="protein sequence ID" value="MDG9788008.1"/>
    <property type="molecule type" value="Genomic_DNA"/>
</dbReference>
<dbReference type="EMBL" id="JAOCDR010000012">
    <property type="protein sequence ID" value="MDH0655993.1"/>
    <property type="molecule type" value="Genomic_DNA"/>
</dbReference>
<evidence type="ECO:0000313" key="2">
    <source>
        <dbReference type="EMBL" id="MDG9788008.1"/>
    </source>
</evidence>
<dbReference type="Proteomes" id="UP001161099">
    <property type="component" value="Unassembled WGS sequence"/>
</dbReference>
<evidence type="ECO:0000313" key="5">
    <source>
        <dbReference type="Proteomes" id="UP001161099"/>
    </source>
</evidence>
<proteinExistence type="predicted"/>
<reference evidence="3" key="2">
    <citation type="submission" date="2022-09" db="EMBL/GenBank/DDBJ databases">
        <title>Intensive care unit water sources are persistently colonized with multi-drug resistant bacteria and are the site of extensive horizontal gene transfer of antibiotic resistance genes.</title>
        <authorList>
            <person name="Diorio-Toth L."/>
        </authorList>
    </citation>
    <scope>NUCLEOTIDE SEQUENCE</scope>
    <source>
        <strain evidence="3">GD03851</strain>
        <strain evidence="2">GD04065</strain>
    </source>
</reference>
<dbReference type="Proteomes" id="UP000321274">
    <property type="component" value="Unassembled WGS sequence"/>
</dbReference>
<name>A0A4V1A593_ACIJO</name>
<gene>
    <name evidence="1" type="ORF">AJO04nite_23040</name>
    <name evidence="3" type="ORF">N5D11_07655</name>
    <name evidence="2" type="ORF">N7566_13660</name>
</gene>
<accession>A0A4V1A593</accession>
<reference evidence="1 4" key="1">
    <citation type="submission" date="2019-07" db="EMBL/GenBank/DDBJ databases">
        <title>Whole genome shotgun sequence of Acinetobacter johnsonii NBRC 102197.</title>
        <authorList>
            <person name="Hosoyama A."/>
            <person name="Uohara A."/>
            <person name="Ohji S."/>
            <person name="Ichikawa N."/>
        </authorList>
    </citation>
    <scope>NUCLEOTIDE SEQUENCE [LARGE SCALE GENOMIC DNA]</scope>
    <source>
        <strain evidence="1 4">NBRC 102197</strain>
    </source>
</reference>
<dbReference type="Proteomes" id="UP001157887">
    <property type="component" value="Unassembled WGS sequence"/>
</dbReference>
<sequence length="87" mass="10051">MAEEKMVEVFIPALVTLLVRAEEIAKRPLSKEEILRIRDNATVIMTPLSAMPALLKSRGYYDLYAPEAWEQWQLYREGELDLSVPEN</sequence>
<evidence type="ECO:0000313" key="4">
    <source>
        <dbReference type="Proteomes" id="UP000321274"/>
    </source>
</evidence>
<organism evidence="3 5">
    <name type="scientific">Acinetobacter johnsonii</name>
    <dbReference type="NCBI Taxonomy" id="40214"/>
    <lineage>
        <taxon>Bacteria</taxon>
        <taxon>Pseudomonadati</taxon>
        <taxon>Pseudomonadota</taxon>
        <taxon>Gammaproteobacteria</taxon>
        <taxon>Moraxellales</taxon>
        <taxon>Moraxellaceae</taxon>
        <taxon>Acinetobacter</taxon>
    </lineage>
</organism>